<gene>
    <name evidence="6" type="ORF">A3860_19005</name>
</gene>
<keyword evidence="2" id="KW-0731">Sigma factor</keyword>
<keyword evidence="1" id="KW-0805">Transcription regulation</keyword>
<dbReference type="GO" id="GO:0003677">
    <property type="term" value="F:DNA binding"/>
    <property type="evidence" value="ECO:0007669"/>
    <property type="project" value="UniProtKB-KW"/>
</dbReference>
<evidence type="ECO:0000313" key="7">
    <source>
        <dbReference type="Proteomes" id="UP000192796"/>
    </source>
</evidence>
<dbReference type="GO" id="GO:0006352">
    <property type="term" value="P:DNA-templated transcription initiation"/>
    <property type="evidence" value="ECO:0007669"/>
    <property type="project" value="InterPro"/>
</dbReference>
<accession>A0A1V9G2H1</accession>
<evidence type="ECO:0000256" key="2">
    <source>
        <dbReference type="ARBA" id="ARBA00023082"/>
    </source>
</evidence>
<dbReference type="GO" id="GO:0016987">
    <property type="term" value="F:sigma factor activity"/>
    <property type="evidence" value="ECO:0007669"/>
    <property type="project" value="UniProtKB-KW"/>
</dbReference>
<evidence type="ECO:0000256" key="4">
    <source>
        <dbReference type="ARBA" id="ARBA00023163"/>
    </source>
</evidence>
<dbReference type="STRING" id="1703345.A3860_19005"/>
<organism evidence="6 7">
    <name type="scientific">Niastella vici</name>
    <dbReference type="NCBI Taxonomy" id="1703345"/>
    <lineage>
        <taxon>Bacteria</taxon>
        <taxon>Pseudomonadati</taxon>
        <taxon>Bacteroidota</taxon>
        <taxon>Chitinophagia</taxon>
        <taxon>Chitinophagales</taxon>
        <taxon>Chitinophagaceae</taxon>
        <taxon>Niastella</taxon>
    </lineage>
</organism>
<dbReference type="Gene3D" id="1.10.1740.10">
    <property type="match status" value="1"/>
</dbReference>
<comment type="caution">
    <text evidence="6">The sequence shown here is derived from an EMBL/GenBank/DDBJ whole genome shotgun (WGS) entry which is preliminary data.</text>
</comment>
<dbReference type="Pfam" id="PF04542">
    <property type="entry name" value="Sigma70_r2"/>
    <property type="match status" value="1"/>
</dbReference>
<sequence length="187" mass="21473">MATVIHTDQRYITALLQNDVVMVREIYAKYAGKIRYYILANNGTEDDAADIFQEALIDIYNQAQHKQLQLTCPFEPFLLLICKRKWLNLLKKRGREPVTKDAADVSIGEDVFALAEQMKQSDQRMQVFLQCFEKLGDACKEIIKKCLGGEDQELIATQLKVTYGYLRKKKSECMAALTKMIHSQLSE</sequence>
<dbReference type="InterPro" id="IPR014284">
    <property type="entry name" value="RNA_pol_sigma-70_dom"/>
</dbReference>
<evidence type="ECO:0000256" key="1">
    <source>
        <dbReference type="ARBA" id="ARBA00023015"/>
    </source>
</evidence>
<dbReference type="Proteomes" id="UP000192796">
    <property type="component" value="Unassembled WGS sequence"/>
</dbReference>
<protein>
    <submittedName>
        <fullName evidence="6">RNA polymerase subunit sigma-70</fullName>
    </submittedName>
</protein>
<dbReference type="InterPro" id="IPR039425">
    <property type="entry name" value="RNA_pol_sigma-70-like"/>
</dbReference>
<dbReference type="AlphaFoldDB" id="A0A1V9G2H1"/>
<dbReference type="PANTHER" id="PTHR43133:SF8">
    <property type="entry name" value="RNA POLYMERASE SIGMA FACTOR HI_1459-RELATED"/>
    <property type="match status" value="1"/>
</dbReference>
<keyword evidence="3" id="KW-0238">DNA-binding</keyword>
<dbReference type="PANTHER" id="PTHR43133">
    <property type="entry name" value="RNA POLYMERASE ECF-TYPE SIGMA FACTO"/>
    <property type="match status" value="1"/>
</dbReference>
<feature type="domain" description="RNA polymerase sigma-70 region 2" evidence="5">
    <location>
        <begin position="27"/>
        <end position="95"/>
    </location>
</feature>
<dbReference type="InterPro" id="IPR013325">
    <property type="entry name" value="RNA_pol_sigma_r2"/>
</dbReference>
<dbReference type="NCBIfam" id="TIGR02937">
    <property type="entry name" value="sigma70-ECF"/>
    <property type="match status" value="1"/>
</dbReference>
<name>A0A1V9G2H1_9BACT</name>
<dbReference type="SUPFAM" id="SSF88946">
    <property type="entry name" value="Sigma2 domain of RNA polymerase sigma factors"/>
    <property type="match status" value="1"/>
</dbReference>
<dbReference type="InterPro" id="IPR007627">
    <property type="entry name" value="RNA_pol_sigma70_r2"/>
</dbReference>
<reference evidence="6 7" key="1">
    <citation type="submission" date="2016-03" db="EMBL/GenBank/DDBJ databases">
        <title>Niastella vici sp. nov., isolated from farmland soil.</title>
        <authorList>
            <person name="Chen L."/>
            <person name="Wang D."/>
            <person name="Yang S."/>
            <person name="Wang G."/>
        </authorList>
    </citation>
    <scope>NUCLEOTIDE SEQUENCE [LARGE SCALE GENOMIC DNA]</scope>
    <source>
        <strain evidence="6 7">DJ57</strain>
    </source>
</reference>
<evidence type="ECO:0000313" key="6">
    <source>
        <dbReference type="EMBL" id="OQP64845.1"/>
    </source>
</evidence>
<proteinExistence type="predicted"/>
<evidence type="ECO:0000256" key="3">
    <source>
        <dbReference type="ARBA" id="ARBA00023125"/>
    </source>
</evidence>
<evidence type="ECO:0000259" key="5">
    <source>
        <dbReference type="Pfam" id="PF04542"/>
    </source>
</evidence>
<dbReference type="EMBL" id="LVYD01000041">
    <property type="protein sequence ID" value="OQP64845.1"/>
    <property type="molecule type" value="Genomic_DNA"/>
</dbReference>
<keyword evidence="4" id="KW-0804">Transcription</keyword>
<keyword evidence="7" id="KW-1185">Reference proteome</keyword>